<comment type="caution">
    <text evidence="2">The sequence shown here is derived from an EMBL/GenBank/DDBJ whole genome shotgun (WGS) entry which is preliminary data.</text>
</comment>
<proteinExistence type="predicted"/>
<protein>
    <submittedName>
        <fullName evidence="2">Uncharacterized protein</fullName>
    </submittedName>
</protein>
<dbReference type="AlphaFoldDB" id="A0A4R2H1Z0"/>
<name>A0A4R2H1Z0_9SPHI</name>
<keyword evidence="4" id="KW-1185">Reference proteome</keyword>
<dbReference type="Proteomes" id="UP000295684">
    <property type="component" value="Unassembled WGS sequence"/>
</dbReference>
<evidence type="ECO:0000313" key="1">
    <source>
        <dbReference type="EMBL" id="GGE70254.1"/>
    </source>
</evidence>
<reference evidence="2 3" key="3">
    <citation type="submission" date="2019-03" db="EMBL/GenBank/DDBJ databases">
        <title>Genomic Encyclopedia of Type Strains, Phase IV (KMG-IV): sequencing the most valuable type-strain genomes for metagenomic binning, comparative biology and taxonomic classification.</title>
        <authorList>
            <person name="Goeker M."/>
        </authorList>
    </citation>
    <scope>NUCLEOTIDE SEQUENCE [LARGE SCALE GENOMIC DNA]</scope>
    <source>
        <strain evidence="2 3">DSM 103236</strain>
    </source>
</reference>
<evidence type="ECO:0000313" key="3">
    <source>
        <dbReference type="Proteomes" id="UP000295684"/>
    </source>
</evidence>
<dbReference type="EMBL" id="SLWO01000011">
    <property type="protein sequence ID" value="TCO18719.1"/>
    <property type="molecule type" value="Genomic_DNA"/>
</dbReference>
<reference evidence="1" key="4">
    <citation type="submission" date="2024-05" db="EMBL/GenBank/DDBJ databases">
        <authorList>
            <person name="Sun Q."/>
            <person name="Zhou Y."/>
        </authorList>
    </citation>
    <scope>NUCLEOTIDE SEQUENCE</scope>
    <source>
        <strain evidence="1">CGMCC 1.15644</strain>
    </source>
</reference>
<evidence type="ECO:0000313" key="2">
    <source>
        <dbReference type="EMBL" id="TCO18719.1"/>
    </source>
</evidence>
<gene>
    <name evidence="2" type="ORF">EV200_11157</name>
    <name evidence="1" type="ORF">GCM10011413_41160</name>
</gene>
<evidence type="ECO:0000313" key="4">
    <source>
        <dbReference type="Proteomes" id="UP000622648"/>
    </source>
</evidence>
<reference evidence="4" key="2">
    <citation type="journal article" date="2019" name="Int. J. Syst. Evol. Microbiol.">
        <title>The Global Catalogue of Microorganisms (GCM) 10K type strain sequencing project: providing services to taxonomists for standard genome sequencing and annotation.</title>
        <authorList>
            <consortium name="The Broad Institute Genomics Platform"/>
            <consortium name="The Broad Institute Genome Sequencing Center for Infectious Disease"/>
            <person name="Wu L."/>
            <person name="Ma J."/>
        </authorList>
    </citation>
    <scope>NUCLEOTIDE SEQUENCE [LARGE SCALE GENOMIC DNA]</scope>
    <source>
        <strain evidence="4">CGMCC 1.15644</strain>
    </source>
</reference>
<reference evidence="1" key="1">
    <citation type="journal article" date="2014" name="Int. J. Syst. Evol. Microbiol.">
        <title>Complete genome of a new Firmicutes species belonging to the dominant human colonic microbiota ('Ruminococcus bicirculans') reveals two chromosomes and a selective capacity to utilize plant glucans.</title>
        <authorList>
            <consortium name="NISC Comparative Sequencing Program"/>
            <person name="Wegmann U."/>
            <person name="Louis P."/>
            <person name="Goesmann A."/>
            <person name="Henrissat B."/>
            <person name="Duncan S.H."/>
            <person name="Flint H.J."/>
        </authorList>
    </citation>
    <scope>NUCLEOTIDE SEQUENCE</scope>
    <source>
        <strain evidence="1">CGMCC 1.15644</strain>
    </source>
</reference>
<dbReference type="OrthoDB" id="771591at2"/>
<sequence length="67" mass="7470">MLVEKNNKKSVKAITKPAVTDAIHLIDLPVQEKFFSRKTQGDAVKHPKATIKILTFPYPKNGLANLL</sequence>
<dbReference type="RefSeq" id="WP_132536244.1">
    <property type="nucleotide sequence ID" value="NZ_BMJO01000010.1"/>
</dbReference>
<accession>A0A4R2H1Z0</accession>
<organism evidence="2 3">
    <name type="scientific">Pedobacter psychrotolerans</name>
    <dbReference type="NCBI Taxonomy" id="1843235"/>
    <lineage>
        <taxon>Bacteria</taxon>
        <taxon>Pseudomonadati</taxon>
        <taxon>Bacteroidota</taxon>
        <taxon>Sphingobacteriia</taxon>
        <taxon>Sphingobacteriales</taxon>
        <taxon>Sphingobacteriaceae</taxon>
        <taxon>Pedobacter</taxon>
    </lineage>
</organism>
<dbReference type="Proteomes" id="UP000622648">
    <property type="component" value="Unassembled WGS sequence"/>
</dbReference>
<dbReference type="EMBL" id="BMJO01000010">
    <property type="protein sequence ID" value="GGE70254.1"/>
    <property type="molecule type" value="Genomic_DNA"/>
</dbReference>